<sequence length="54" mass="5039">MEVESEAEAEVDAEAAGDVDVASLAAGGGVVAATPAVEADALADDGTALALPVG</sequence>
<proteinExistence type="predicted"/>
<accession>A0A7X9X7A1</accession>
<dbReference type="RefSeq" id="WP_169499060.1">
    <property type="nucleotide sequence ID" value="NZ_JABBFZ010000011.1"/>
</dbReference>
<organism evidence="1 2">
    <name type="scientific">Paraburkholderia antibiotica</name>
    <dbReference type="NCBI Taxonomy" id="2728839"/>
    <lineage>
        <taxon>Bacteria</taxon>
        <taxon>Pseudomonadati</taxon>
        <taxon>Pseudomonadota</taxon>
        <taxon>Betaproteobacteria</taxon>
        <taxon>Burkholderiales</taxon>
        <taxon>Burkholderiaceae</taxon>
        <taxon>Paraburkholderia</taxon>
    </lineage>
</organism>
<gene>
    <name evidence="1" type="ORF">HHL14_18445</name>
</gene>
<evidence type="ECO:0000313" key="1">
    <source>
        <dbReference type="EMBL" id="NML32807.1"/>
    </source>
</evidence>
<evidence type="ECO:0000313" key="2">
    <source>
        <dbReference type="Proteomes" id="UP000583127"/>
    </source>
</evidence>
<reference evidence="1 2" key="1">
    <citation type="submission" date="2020-04" db="EMBL/GenBank/DDBJ databases">
        <title>Paraburkholderia sp. G-4-1-8 isolated from soil.</title>
        <authorList>
            <person name="Dahal R.H."/>
        </authorList>
    </citation>
    <scope>NUCLEOTIDE SEQUENCE [LARGE SCALE GENOMIC DNA]</scope>
    <source>
        <strain evidence="1 2">G-4-1-8</strain>
    </source>
</reference>
<dbReference type="AlphaFoldDB" id="A0A7X9X7A1"/>
<keyword evidence="2" id="KW-1185">Reference proteome</keyword>
<dbReference type="Proteomes" id="UP000583127">
    <property type="component" value="Unassembled WGS sequence"/>
</dbReference>
<comment type="caution">
    <text evidence="1">The sequence shown here is derived from an EMBL/GenBank/DDBJ whole genome shotgun (WGS) entry which is preliminary data.</text>
</comment>
<protein>
    <submittedName>
        <fullName evidence="1">Uncharacterized protein</fullName>
    </submittedName>
</protein>
<dbReference type="EMBL" id="JABBFZ010000011">
    <property type="protein sequence ID" value="NML32807.1"/>
    <property type="molecule type" value="Genomic_DNA"/>
</dbReference>
<name>A0A7X9X7A1_9BURK</name>